<proteinExistence type="predicted"/>
<dbReference type="EMBL" id="CAUWAG010000004">
    <property type="protein sequence ID" value="CAJ2503044.1"/>
    <property type="molecule type" value="Genomic_DNA"/>
</dbReference>
<dbReference type="Proteomes" id="UP001295740">
    <property type="component" value="Unassembled WGS sequence"/>
</dbReference>
<keyword evidence="2" id="KW-0808">Transferase</keyword>
<keyword evidence="1" id="KW-0489">Methyltransferase</keyword>
<dbReference type="GO" id="GO:0032259">
    <property type="term" value="P:methylation"/>
    <property type="evidence" value="ECO:0007669"/>
    <property type="project" value="UniProtKB-KW"/>
</dbReference>
<evidence type="ECO:0000256" key="2">
    <source>
        <dbReference type="ARBA" id="ARBA00022679"/>
    </source>
</evidence>
<comment type="caution">
    <text evidence="5">The sequence shown here is derived from an EMBL/GenBank/DDBJ whole genome shotgun (WGS) entry which is preliminary data.</text>
</comment>
<protein>
    <submittedName>
        <fullName evidence="5">Uu.00g104380.m01.CDS01</fullName>
    </submittedName>
</protein>
<dbReference type="Pfam" id="PF00891">
    <property type="entry name" value="Methyltransf_2"/>
    <property type="match status" value="1"/>
</dbReference>
<reference evidence="5" key="1">
    <citation type="submission" date="2023-10" db="EMBL/GenBank/DDBJ databases">
        <authorList>
            <person name="Hackl T."/>
        </authorList>
    </citation>
    <scope>NUCLEOTIDE SEQUENCE</scope>
</reference>
<dbReference type="SUPFAM" id="SSF53335">
    <property type="entry name" value="S-adenosyl-L-methionine-dependent methyltransferases"/>
    <property type="match status" value="1"/>
</dbReference>
<evidence type="ECO:0000313" key="6">
    <source>
        <dbReference type="Proteomes" id="UP001295740"/>
    </source>
</evidence>
<keyword evidence="6" id="KW-1185">Reference proteome</keyword>
<dbReference type="InterPro" id="IPR001077">
    <property type="entry name" value="COMT_C"/>
</dbReference>
<dbReference type="GO" id="GO:0008171">
    <property type="term" value="F:O-methyltransferase activity"/>
    <property type="evidence" value="ECO:0007669"/>
    <property type="project" value="InterPro"/>
</dbReference>
<evidence type="ECO:0000256" key="3">
    <source>
        <dbReference type="ARBA" id="ARBA00022691"/>
    </source>
</evidence>
<accession>A0AAI8YFP9</accession>
<evidence type="ECO:0000313" key="5">
    <source>
        <dbReference type="EMBL" id="CAJ2503044.1"/>
    </source>
</evidence>
<dbReference type="PANTHER" id="PTHR43712">
    <property type="entry name" value="PUTATIVE (AFU_ORTHOLOGUE AFUA_4G14580)-RELATED"/>
    <property type="match status" value="1"/>
</dbReference>
<dbReference type="AlphaFoldDB" id="A0AAI8YFP9"/>
<dbReference type="Gene3D" id="3.40.50.150">
    <property type="entry name" value="Vaccinia Virus protein VP39"/>
    <property type="match status" value="1"/>
</dbReference>
<name>A0AAI8YFP9_9PEZI</name>
<organism evidence="5 6">
    <name type="scientific">Anthostomella pinea</name>
    <dbReference type="NCBI Taxonomy" id="933095"/>
    <lineage>
        <taxon>Eukaryota</taxon>
        <taxon>Fungi</taxon>
        <taxon>Dikarya</taxon>
        <taxon>Ascomycota</taxon>
        <taxon>Pezizomycotina</taxon>
        <taxon>Sordariomycetes</taxon>
        <taxon>Xylariomycetidae</taxon>
        <taxon>Xylariales</taxon>
        <taxon>Xylariaceae</taxon>
        <taxon>Anthostomella</taxon>
    </lineage>
</organism>
<keyword evidence="3" id="KW-0949">S-adenosyl-L-methionine</keyword>
<feature type="domain" description="O-methyltransferase C-terminal" evidence="4">
    <location>
        <begin position="1"/>
        <end position="74"/>
    </location>
</feature>
<evidence type="ECO:0000256" key="1">
    <source>
        <dbReference type="ARBA" id="ARBA00022603"/>
    </source>
</evidence>
<dbReference type="InterPro" id="IPR016461">
    <property type="entry name" value="COMT-like"/>
</dbReference>
<dbReference type="PROSITE" id="PS51683">
    <property type="entry name" value="SAM_OMT_II"/>
    <property type="match status" value="1"/>
</dbReference>
<dbReference type="PANTHER" id="PTHR43712:SF17">
    <property type="entry name" value="O-METHYLTRANSFERASE"/>
    <property type="match status" value="1"/>
</dbReference>
<evidence type="ECO:0000259" key="4">
    <source>
        <dbReference type="Pfam" id="PF00891"/>
    </source>
</evidence>
<dbReference type="InterPro" id="IPR029063">
    <property type="entry name" value="SAM-dependent_MTases_sf"/>
</dbReference>
<gene>
    <name evidence="5" type="ORF">KHLLAP_LOCUS3512</name>
</gene>
<sequence>MRSVMHDWADDQCRNILGHLKDAMEPGYSKILISDCVRADEYAAWQHLSLDLFMMALASSQERTESEWRELIEGCVLKIAGIYNKGEGNEGLIEVVI</sequence>